<sequence>MRLTADDHRKFADVGFLVLDAARPLAVKAGGAATFNPLTPHNLSDAFGWSSDASACA</sequence>
<gene>
    <name evidence="1" type="ORF">JQX14_06650</name>
</gene>
<protein>
    <submittedName>
        <fullName evidence="1">Uncharacterized protein</fullName>
    </submittedName>
</protein>
<dbReference type="Proteomes" id="UP000809337">
    <property type="component" value="Unassembled WGS sequence"/>
</dbReference>
<name>A0A9Q2NMM9_9RHOB</name>
<accession>A0A9Q2NMM9</accession>
<dbReference type="RefSeq" id="WP_231033265.1">
    <property type="nucleotide sequence ID" value="NZ_JAJNGX010000003.1"/>
</dbReference>
<organism evidence="1 2">
    <name type="scientific">Pseudosulfitobacter pseudonitzschiae</name>
    <dbReference type="NCBI Taxonomy" id="1402135"/>
    <lineage>
        <taxon>Bacteria</taxon>
        <taxon>Pseudomonadati</taxon>
        <taxon>Pseudomonadota</taxon>
        <taxon>Alphaproteobacteria</taxon>
        <taxon>Rhodobacterales</taxon>
        <taxon>Roseobacteraceae</taxon>
        <taxon>Pseudosulfitobacter</taxon>
    </lineage>
</organism>
<proteinExistence type="predicted"/>
<comment type="caution">
    <text evidence="1">The sequence shown here is derived from an EMBL/GenBank/DDBJ whole genome shotgun (WGS) entry which is preliminary data.</text>
</comment>
<evidence type="ECO:0000313" key="2">
    <source>
        <dbReference type="Proteomes" id="UP000809337"/>
    </source>
</evidence>
<reference evidence="1" key="1">
    <citation type="submission" date="2021-01" db="EMBL/GenBank/DDBJ databases">
        <title>Diatom-associated Roseobacters Show Island Model of Population Structure.</title>
        <authorList>
            <person name="Qu L."/>
            <person name="Feng X."/>
            <person name="Chen Y."/>
            <person name="Li L."/>
            <person name="Wang X."/>
            <person name="Hu Z."/>
            <person name="Wang H."/>
            <person name="Luo H."/>
        </authorList>
    </citation>
    <scope>NUCLEOTIDE SEQUENCE</scope>
    <source>
        <strain evidence="1">SM26-45</strain>
    </source>
</reference>
<dbReference type="EMBL" id="JAFBWN010000003">
    <property type="protein sequence ID" value="MBM2354208.1"/>
    <property type="molecule type" value="Genomic_DNA"/>
</dbReference>
<dbReference type="AlphaFoldDB" id="A0A9Q2NMM9"/>
<evidence type="ECO:0000313" key="1">
    <source>
        <dbReference type="EMBL" id="MBM2354208.1"/>
    </source>
</evidence>